<protein>
    <submittedName>
        <fullName evidence="5">Piso0_005383 protein</fullName>
    </submittedName>
</protein>
<keyword evidence="6" id="KW-1185">Reference proteome</keyword>
<dbReference type="PANTHER" id="PTHR21027">
    <property type="entry name" value="TRNA-SPLICING ENDONUCLEASE SUBUNIT SEN54"/>
    <property type="match status" value="1"/>
</dbReference>
<evidence type="ECO:0000256" key="3">
    <source>
        <dbReference type="SAM" id="MobiDB-lite"/>
    </source>
</evidence>
<organism evidence="5 6">
    <name type="scientific">Pichia sorbitophila (strain ATCC MYA-4447 / BCRC 22081 / CBS 7064 / NBRC 10061 / NRRL Y-12695)</name>
    <name type="common">Hybrid yeast</name>
    <dbReference type="NCBI Taxonomy" id="559304"/>
    <lineage>
        <taxon>Eukaryota</taxon>
        <taxon>Fungi</taxon>
        <taxon>Dikarya</taxon>
        <taxon>Ascomycota</taxon>
        <taxon>Saccharomycotina</taxon>
        <taxon>Pichiomycetes</taxon>
        <taxon>Debaryomycetaceae</taxon>
        <taxon>Millerozyma</taxon>
    </lineage>
</organism>
<evidence type="ECO:0000256" key="1">
    <source>
        <dbReference type="ARBA" id="ARBA00005736"/>
    </source>
</evidence>
<dbReference type="InParanoid" id="G8Y213"/>
<dbReference type="HOGENOM" id="CLU_028449_1_0_1"/>
<gene>
    <name evidence="5" type="primary">Piso0_005383</name>
    <name evidence="5" type="ORF">GNLVRS01_PISO0N13939g</name>
</gene>
<dbReference type="eggNOG" id="KOG4772">
    <property type="taxonomic scope" value="Eukaryota"/>
</dbReference>
<dbReference type="FunCoup" id="G8Y213">
    <property type="interactions" value="105"/>
</dbReference>
<evidence type="ECO:0000313" key="5">
    <source>
        <dbReference type="EMBL" id="CCE86866.1"/>
    </source>
</evidence>
<evidence type="ECO:0000259" key="4">
    <source>
        <dbReference type="Pfam" id="PF12928"/>
    </source>
</evidence>
<reference evidence="5 6" key="1">
    <citation type="journal article" date="2012" name="G3 (Bethesda)">
        <title>Pichia sorbitophila, an interspecies yeast hybrid reveals early steps of genome resolution following polyploidization.</title>
        <authorList>
            <person name="Leh Louis V."/>
            <person name="Despons L."/>
            <person name="Friedrich A."/>
            <person name="Martin T."/>
            <person name="Durrens P."/>
            <person name="Casaregola S."/>
            <person name="Neuveglise C."/>
            <person name="Fairhead C."/>
            <person name="Marck C."/>
            <person name="Cruz J.A."/>
            <person name="Straub M.L."/>
            <person name="Kugler V."/>
            <person name="Sacerdot C."/>
            <person name="Uzunov Z."/>
            <person name="Thierry A."/>
            <person name="Weiss S."/>
            <person name="Bleykasten C."/>
            <person name="De Montigny J."/>
            <person name="Jacques N."/>
            <person name="Jung P."/>
            <person name="Lemaire M."/>
            <person name="Mallet S."/>
            <person name="Morel G."/>
            <person name="Richard G.F."/>
            <person name="Sarkar A."/>
            <person name="Savel G."/>
            <person name="Schacherer J."/>
            <person name="Seret M.L."/>
            <person name="Talla E."/>
            <person name="Samson G."/>
            <person name="Jubin C."/>
            <person name="Poulain J."/>
            <person name="Vacherie B."/>
            <person name="Barbe V."/>
            <person name="Pelletier E."/>
            <person name="Sherman D.J."/>
            <person name="Westhof E."/>
            <person name="Weissenbach J."/>
            <person name="Baret P.V."/>
            <person name="Wincker P."/>
            <person name="Gaillardin C."/>
            <person name="Dujon B."/>
            <person name="Souciet J.L."/>
        </authorList>
    </citation>
    <scope>NUCLEOTIDE SEQUENCE [LARGE SCALE GENOMIC DNA]</scope>
    <source>
        <strain evidence="6">ATCC MYA-4447 / BCRC 22081 / CBS 7064 / NBRC 10061 / NRRL Y-12695</strain>
    </source>
</reference>
<dbReference type="STRING" id="559304.G8Y213"/>
<dbReference type="OMA" id="MYMRLRH"/>
<proteinExistence type="inferred from homology"/>
<feature type="region of interest" description="Disordered" evidence="3">
    <location>
        <begin position="354"/>
        <end position="385"/>
    </location>
</feature>
<dbReference type="InterPro" id="IPR024337">
    <property type="entry name" value="tRNA_splic_suSen54"/>
</dbReference>
<evidence type="ECO:0000313" key="6">
    <source>
        <dbReference type="Proteomes" id="UP000005222"/>
    </source>
</evidence>
<feature type="domain" description="tRNA-splicing endonuclease subunit Sen54 N-terminal" evidence="4">
    <location>
        <begin position="65"/>
        <end position="136"/>
    </location>
</feature>
<dbReference type="GO" id="GO:0000379">
    <property type="term" value="P:tRNA-type intron splice site recognition and cleavage"/>
    <property type="evidence" value="ECO:0007669"/>
    <property type="project" value="TreeGrafter"/>
</dbReference>
<dbReference type="Pfam" id="PF12928">
    <property type="entry name" value="tRNA_int_end_N2"/>
    <property type="match status" value="1"/>
</dbReference>
<dbReference type="EMBL" id="FO082046">
    <property type="protein sequence ID" value="CCE86866.1"/>
    <property type="molecule type" value="Genomic_DNA"/>
</dbReference>
<dbReference type="AlphaFoldDB" id="G8Y213"/>
<comment type="similarity">
    <text evidence="1">Belongs to the SEN54 family.</text>
</comment>
<feature type="compositionally biased region" description="Basic and acidic residues" evidence="3">
    <location>
        <begin position="354"/>
        <end position="363"/>
    </location>
</feature>
<name>G8Y213_PICSO</name>
<dbReference type="InterPro" id="IPR024336">
    <property type="entry name" value="tRNA_splic_suSen54_N"/>
</dbReference>
<dbReference type="OrthoDB" id="408683at2759"/>
<dbReference type="Proteomes" id="UP000005222">
    <property type="component" value="Chromosome N"/>
</dbReference>
<evidence type="ECO:0000256" key="2">
    <source>
        <dbReference type="ARBA" id="ARBA00022694"/>
    </source>
</evidence>
<accession>G8Y213</accession>
<keyword evidence="2" id="KW-0819">tRNA processing</keyword>
<dbReference type="PANTHER" id="PTHR21027:SF1">
    <property type="entry name" value="TRNA-SPLICING ENDONUCLEASE SUBUNIT SEN54"/>
    <property type="match status" value="1"/>
</dbReference>
<dbReference type="GO" id="GO:0000214">
    <property type="term" value="C:tRNA-intron endonuclease complex"/>
    <property type="evidence" value="ECO:0007669"/>
    <property type="project" value="TreeGrafter"/>
</dbReference>
<sequence length="468" mass="54332">MENPDDVIDVRLDNDDEVEDEVQDWKILKNSRNSEIIPKRGEKDFEPDGTNVQAKLIDDSREAMFEALETPRGYFSKNRLTAVWMKDEKKALVLHPRGNYFKDMGAAAKIGNNRHGVWLNEIETVYLCERGSLLVYLGNSSFVEYLESDATDFDYQGELMALTLSHLYALAFCESPDLLDQYHVYALLKRNGYLIQRYTPKEEKEIQQSSSPTLTHNITNVLAKSYSVLKQLFFNIAPCIIKQHLLAFYISSRYESLWTDFYYQKHHILSYTSLFRQLRLIPSYSASNCHLQSAENTSPYQISYNIWKPMPNFSKKNPPKPDFQVCIVNTNKISFPKVEDIRCLLSNAEISDSDYERPGETKNTKAKGKSTAQTQTKKQMREQRRKDRFNKLSEYSQKKTIYLRKRDDMLKHGTSGKSVLLAVLQDGVLNFMNLSEVDFTFRDSSRIKLDNILPKRPHEIMWHGAIES</sequence>